<accession>A0ACC2PZR2</accession>
<dbReference type="EMBL" id="CM056741">
    <property type="protein sequence ID" value="KAJ8688453.1"/>
    <property type="molecule type" value="Genomic_DNA"/>
</dbReference>
<keyword evidence="2" id="KW-1185">Reference proteome</keyword>
<evidence type="ECO:0000313" key="2">
    <source>
        <dbReference type="Proteomes" id="UP001239111"/>
    </source>
</evidence>
<comment type="caution">
    <text evidence="1">The sequence shown here is derived from an EMBL/GenBank/DDBJ whole genome shotgun (WGS) entry which is preliminary data.</text>
</comment>
<dbReference type="Proteomes" id="UP001239111">
    <property type="component" value="Chromosome 1"/>
</dbReference>
<reference evidence="1" key="1">
    <citation type="submission" date="2023-04" db="EMBL/GenBank/DDBJ databases">
        <title>A chromosome-level genome assembly of the parasitoid wasp Eretmocerus hayati.</title>
        <authorList>
            <person name="Zhong Y."/>
            <person name="Liu S."/>
            <person name="Liu Y."/>
        </authorList>
    </citation>
    <scope>NUCLEOTIDE SEQUENCE</scope>
    <source>
        <strain evidence="1">ZJU_SS_LIU_2023</strain>
    </source>
</reference>
<gene>
    <name evidence="1" type="ORF">QAD02_024248</name>
</gene>
<protein>
    <submittedName>
        <fullName evidence="1">Uncharacterized protein</fullName>
    </submittedName>
</protein>
<sequence length="204" mass="22516">MSPLQVRKSAQSSGLWAHDRCVWLLPYLNRTKDKKHSGENGSMDDSLCEANEFVFSSDNGQVPDVLLSSSEISQDVNSQESHQLNIFGTSCSIPITDEDELQTWLANEVIARTQAQFAPEFGHNDPVPEQTIHDLVPPGKDETATRTNDIDILGVVGGIHDEFEDGKSSPAKSHPVPLNVHFPKEPLKHNLSDVAINNLTILLR</sequence>
<evidence type="ECO:0000313" key="1">
    <source>
        <dbReference type="EMBL" id="KAJ8688453.1"/>
    </source>
</evidence>
<organism evidence="1 2">
    <name type="scientific">Eretmocerus hayati</name>
    <dbReference type="NCBI Taxonomy" id="131215"/>
    <lineage>
        <taxon>Eukaryota</taxon>
        <taxon>Metazoa</taxon>
        <taxon>Ecdysozoa</taxon>
        <taxon>Arthropoda</taxon>
        <taxon>Hexapoda</taxon>
        <taxon>Insecta</taxon>
        <taxon>Pterygota</taxon>
        <taxon>Neoptera</taxon>
        <taxon>Endopterygota</taxon>
        <taxon>Hymenoptera</taxon>
        <taxon>Apocrita</taxon>
        <taxon>Proctotrupomorpha</taxon>
        <taxon>Chalcidoidea</taxon>
        <taxon>Aphelinidae</taxon>
        <taxon>Aphelininae</taxon>
        <taxon>Eretmocerus</taxon>
    </lineage>
</organism>
<proteinExistence type="predicted"/>
<name>A0ACC2PZR2_9HYME</name>